<dbReference type="AlphaFoldDB" id="A0A8K0NCA3"/>
<evidence type="ECO:0000313" key="2">
    <source>
        <dbReference type="EMBL" id="KAG1368651.1"/>
    </source>
</evidence>
<sequence length="258" mass="28550">MKKVTDATTESMKEAATEVVLIISLVRVIAETEENLPKGMIEIAEVVGSPCSVGGVEVVELQWLAIPASGACPMKVRAEVASLDPLSSSAADSLRIVAEFLGSHLAPMDRRALDGEGTQHQLVGAFRSLALIGHYLANFTRAISGFSPELVEEMINRRDDELSRTHQRIEILERQRSEADWDYRRAHDVIKRLKRMLTERRGSSSEAHPLQKSGSLLSKRPKSSGRDHYEEEASRRSEVFSFGRGSVAQKLSTELQIV</sequence>
<evidence type="ECO:0000313" key="3">
    <source>
        <dbReference type="Proteomes" id="UP000797356"/>
    </source>
</evidence>
<gene>
    <name evidence="2" type="ORF">COCNU_14G011190</name>
</gene>
<proteinExistence type="predicted"/>
<feature type="region of interest" description="Disordered" evidence="1">
    <location>
        <begin position="198"/>
        <end position="235"/>
    </location>
</feature>
<evidence type="ECO:0000256" key="1">
    <source>
        <dbReference type="SAM" id="MobiDB-lite"/>
    </source>
</evidence>
<dbReference type="Proteomes" id="UP000797356">
    <property type="component" value="Chromosome 14"/>
</dbReference>
<accession>A0A8K0NCA3</accession>
<feature type="compositionally biased region" description="Basic and acidic residues" evidence="1">
    <location>
        <begin position="224"/>
        <end position="235"/>
    </location>
</feature>
<name>A0A8K0NCA3_COCNU</name>
<protein>
    <submittedName>
        <fullName evidence="2">Uncharacterized protein</fullName>
    </submittedName>
</protein>
<keyword evidence="3" id="KW-1185">Reference proteome</keyword>
<comment type="caution">
    <text evidence="2">The sequence shown here is derived from an EMBL/GenBank/DDBJ whole genome shotgun (WGS) entry which is preliminary data.</text>
</comment>
<organism evidence="2 3">
    <name type="scientific">Cocos nucifera</name>
    <name type="common">Coconut palm</name>
    <dbReference type="NCBI Taxonomy" id="13894"/>
    <lineage>
        <taxon>Eukaryota</taxon>
        <taxon>Viridiplantae</taxon>
        <taxon>Streptophyta</taxon>
        <taxon>Embryophyta</taxon>
        <taxon>Tracheophyta</taxon>
        <taxon>Spermatophyta</taxon>
        <taxon>Magnoliopsida</taxon>
        <taxon>Liliopsida</taxon>
        <taxon>Arecaceae</taxon>
        <taxon>Arecoideae</taxon>
        <taxon>Cocoseae</taxon>
        <taxon>Attaleinae</taxon>
        <taxon>Cocos</taxon>
    </lineage>
</organism>
<reference evidence="2" key="2">
    <citation type="submission" date="2019-07" db="EMBL/GenBank/DDBJ databases">
        <authorList>
            <person name="Yang Y."/>
            <person name="Bocs S."/>
            <person name="Baudouin L."/>
        </authorList>
    </citation>
    <scope>NUCLEOTIDE SEQUENCE</scope>
    <source>
        <tissue evidence="2">Spear leaf of Hainan Tall coconut</tissue>
    </source>
</reference>
<dbReference type="EMBL" id="CM017885">
    <property type="protein sequence ID" value="KAG1368651.1"/>
    <property type="molecule type" value="Genomic_DNA"/>
</dbReference>
<reference evidence="2" key="1">
    <citation type="journal article" date="2017" name="Gigascience">
        <title>The genome draft of coconut (Cocos nucifera).</title>
        <authorList>
            <person name="Xiao Y."/>
            <person name="Xu P."/>
            <person name="Fan H."/>
            <person name="Baudouin L."/>
            <person name="Xia W."/>
            <person name="Bocs S."/>
            <person name="Xu J."/>
            <person name="Li Q."/>
            <person name="Guo A."/>
            <person name="Zhou L."/>
            <person name="Li J."/>
            <person name="Wu Y."/>
            <person name="Ma Z."/>
            <person name="Armero A."/>
            <person name="Issali A.E."/>
            <person name="Liu N."/>
            <person name="Peng M."/>
            <person name="Yang Y."/>
        </authorList>
    </citation>
    <scope>NUCLEOTIDE SEQUENCE</scope>
    <source>
        <tissue evidence="2">Spear leaf of Hainan Tall coconut</tissue>
    </source>
</reference>